<evidence type="ECO:0000256" key="7">
    <source>
        <dbReference type="ARBA" id="ARBA00040944"/>
    </source>
</evidence>
<comment type="catalytic activity">
    <reaction evidence="10">
        <text>L-threonyl-[protein] + UDP-N-acetyl-alpha-D-glucosamine = 3-O-(N-acetyl-beta-D-glucosaminyl)-L-threonyl-[protein] + UDP + H(+)</text>
        <dbReference type="Rhea" id="RHEA:48908"/>
        <dbReference type="Rhea" id="RHEA-COMP:11060"/>
        <dbReference type="Rhea" id="RHEA-COMP:12252"/>
        <dbReference type="ChEBI" id="CHEBI:15378"/>
        <dbReference type="ChEBI" id="CHEBI:30013"/>
        <dbReference type="ChEBI" id="CHEBI:57705"/>
        <dbReference type="ChEBI" id="CHEBI:58223"/>
        <dbReference type="ChEBI" id="CHEBI:90840"/>
        <dbReference type="EC" id="2.4.1.255"/>
    </reaction>
</comment>
<keyword evidence="5" id="KW-0256">Endoplasmic reticulum</keyword>
<evidence type="ECO:0000256" key="3">
    <source>
        <dbReference type="ARBA" id="ARBA00022679"/>
    </source>
</evidence>
<evidence type="ECO:0000256" key="1">
    <source>
        <dbReference type="ARBA" id="ARBA00011970"/>
    </source>
</evidence>
<dbReference type="Proteomes" id="UP001634394">
    <property type="component" value="Unassembled WGS sequence"/>
</dbReference>
<keyword evidence="13" id="KW-1185">Reference proteome</keyword>
<protein>
    <recommendedName>
        <fullName evidence="7">EGF domain-specific O-linked N-acetylglucosamine transferase</fullName>
        <ecNumber evidence="1">2.4.1.255</ecNumber>
    </recommendedName>
    <alternativeName>
        <fullName evidence="8">Extracellular O-linked N-acetylglucosamine transferase</fullName>
    </alternativeName>
</protein>
<evidence type="ECO:0000256" key="6">
    <source>
        <dbReference type="ARBA" id="ARBA00023180"/>
    </source>
</evidence>
<dbReference type="AlphaFoldDB" id="A0ABD3TJ36"/>
<evidence type="ECO:0000256" key="10">
    <source>
        <dbReference type="ARBA" id="ARBA00049432"/>
    </source>
</evidence>
<dbReference type="PANTHER" id="PTHR20961">
    <property type="entry name" value="GLYCOSYLTRANSFERASE"/>
    <property type="match status" value="1"/>
</dbReference>
<proteinExistence type="predicted"/>
<name>A0ABD3TJ36_SINWO</name>
<dbReference type="EC" id="2.4.1.255" evidence="1"/>
<evidence type="ECO:0000259" key="11">
    <source>
        <dbReference type="Pfam" id="PF04577"/>
    </source>
</evidence>
<sequence>MTVFNMRLTMRRIIIIFLALLGMWLLLFNAIKNFKERRWSNTYSLGNDFIQSNTSSLHLPLCRFQSTGKFCENQYPYFKEEFKVDKGFIAKCTQDGHIHEICDGNLKAYGWKFARLHNVLMDAREYHLSPIRGGRSLYDHIKNKEVNINTRWYLKRGFWKLYCRKQETLLVNFKIYQSMPFARALIMETLSKSEIQDIYNDNVTFIKLNKSAVIPPGKQKENMTIVPGFTIAILRDDYWNLHQYTMHCFHIFLMMIYYKKTPEQTRLLIIDGHPAIHNYEISWQKLVGSVVRASEFDNQVLFKDLVWSIGERYSPLYQYNETKEFFLEEYRDFYLQQHGLNSTSYLDCRKVRITVILRRDYVCRLGDISGHTERKIFNEGEVLYALKSNFPDAVVRGRLFDSMPMEDQLAWIRDTDILVGMHGAGMTHSIYLPKHAALFEMFPFQFKNDRPWYCVYEAFARWRQLKYRSWTNNDQTFEIEGGYINVPIDILVDNVKILYDNICKSY</sequence>
<reference evidence="12 13" key="1">
    <citation type="submission" date="2024-11" db="EMBL/GenBank/DDBJ databases">
        <title>Chromosome-level genome assembly of the freshwater bivalve Anodonta woodiana.</title>
        <authorList>
            <person name="Chen X."/>
        </authorList>
    </citation>
    <scope>NUCLEOTIDE SEQUENCE [LARGE SCALE GENOMIC DNA]</scope>
    <source>
        <strain evidence="12">MN2024</strain>
        <tissue evidence="12">Gills</tissue>
    </source>
</reference>
<evidence type="ECO:0000313" key="12">
    <source>
        <dbReference type="EMBL" id="KAL3837054.1"/>
    </source>
</evidence>
<evidence type="ECO:0000256" key="9">
    <source>
        <dbReference type="ARBA" id="ARBA00048317"/>
    </source>
</evidence>
<feature type="domain" description="Glycosyltransferase 61 catalytic" evidence="11">
    <location>
        <begin position="321"/>
        <end position="437"/>
    </location>
</feature>
<organism evidence="12 13">
    <name type="scientific">Sinanodonta woodiana</name>
    <name type="common">Chinese pond mussel</name>
    <name type="synonym">Anodonta woodiana</name>
    <dbReference type="NCBI Taxonomy" id="1069815"/>
    <lineage>
        <taxon>Eukaryota</taxon>
        <taxon>Metazoa</taxon>
        <taxon>Spiralia</taxon>
        <taxon>Lophotrochozoa</taxon>
        <taxon>Mollusca</taxon>
        <taxon>Bivalvia</taxon>
        <taxon>Autobranchia</taxon>
        <taxon>Heteroconchia</taxon>
        <taxon>Palaeoheterodonta</taxon>
        <taxon>Unionida</taxon>
        <taxon>Unionoidea</taxon>
        <taxon>Unionidae</taxon>
        <taxon>Unioninae</taxon>
        <taxon>Sinanodonta</taxon>
    </lineage>
</organism>
<dbReference type="PANTHER" id="PTHR20961:SF148">
    <property type="entry name" value="EGF DOMAIN-SPECIFIC O-LINKED N-ACETYLGLUCOSAMINE TRANSFERASE"/>
    <property type="match status" value="1"/>
</dbReference>
<dbReference type="InterPro" id="IPR007657">
    <property type="entry name" value="Glycosyltransferase_61"/>
</dbReference>
<evidence type="ECO:0000256" key="8">
    <source>
        <dbReference type="ARBA" id="ARBA00042574"/>
    </source>
</evidence>
<evidence type="ECO:0000256" key="5">
    <source>
        <dbReference type="ARBA" id="ARBA00022824"/>
    </source>
</evidence>
<dbReference type="InterPro" id="IPR049625">
    <property type="entry name" value="Glyco_transf_61_cat"/>
</dbReference>
<gene>
    <name evidence="12" type="ORF">ACJMK2_022441</name>
</gene>
<evidence type="ECO:0000313" key="13">
    <source>
        <dbReference type="Proteomes" id="UP001634394"/>
    </source>
</evidence>
<comment type="caution">
    <text evidence="12">The sequence shown here is derived from an EMBL/GenBank/DDBJ whole genome shotgun (WGS) entry which is preliminary data.</text>
</comment>
<keyword evidence="4" id="KW-0732">Signal</keyword>
<accession>A0ABD3TJ36</accession>
<keyword evidence="2" id="KW-0328">Glycosyltransferase</keyword>
<evidence type="ECO:0000256" key="2">
    <source>
        <dbReference type="ARBA" id="ARBA00022676"/>
    </source>
</evidence>
<evidence type="ECO:0000256" key="4">
    <source>
        <dbReference type="ARBA" id="ARBA00022729"/>
    </source>
</evidence>
<keyword evidence="3" id="KW-0808">Transferase</keyword>
<dbReference type="GO" id="GO:0097363">
    <property type="term" value="F:protein O-acetylglucosaminyltransferase activity"/>
    <property type="evidence" value="ECO:0007669"/>
    <property type="project" value="UniProtKB-EC"/>
</dbReference>
<dbReference type="Pfam" id="PF04577">
    <property type="entry name" value="Glyco_transf_61"/>
    <property type="match status" value="1"/>
</dbReference>
<keyword evidence="6" id="KW-0325">Glycoprotein</keyword>
<comment type="catalytic activity">
    <reaction evidence="9">
        <text>L-seryl-[protein] + UDP-N-acetyl-alpha-D-glucosamine = 3-O-(N-acetyl-beta-D-glucosaminyl)-L-seryl-[protein] + UDP + H(+)</text>
        <dbReference type="Rhea" id="RHEA:48904"/>
        <dbReference type="Rhea" id="RHEA-COMP:9863"/>
        <dbReference type="Rhea" id="RHEA-COMP:12251"/>
        <dbReference type="ChEBI" id="CHEBI:15378"/>
        <dbReference type="ChEBI" id="CHEBI:29999"/>
        <dbReference type="ChEBI" id="CHEBI:57705"/>
        <dbReference type="ChEBI" id="CHEBI:58223"/>
        <dbReference type="ChEBI" id="CHEBI:90838"/>
        <dbReference type="EC" id="2.4.1.255"/>
    </reaction>
</comment>
<dbReference type="EMBL" id="JBJQND010000018">
    <property type="protein sequence ID" value="KAL3837054.1"/>
    <property type="molecule type" value="Genomic_DNA"/>
</dbReference>